<dbReference type="AlphaFoldDB" id="A0A7K1Y339"/>
<comment type="caution">
    <text evidence="2">The sequence shown here is derived from an EMBL/GenBank/DDBJ whole genome shotgun (WGS) entry which is preliminary data.</text>
</comment>
<feature type="signal peptide" evidence="1">
    <location>
        <begin position="1"/>
        <end position="17"/>
    </location>
</feature>
<evidence type="ECO:0000256" key="1">
    <source>
        <dbReference type="SAM" id="SignalP"/>
    </source>
</evidence>
<protein>
    <submittedName>
        <fullName evidence="2">Uncharacterized protein</fullName>
    </submittedName>
</protein>
<dbReference type="RefSeq" id="WP_160908728.1">
    <property type="nucleotide sequence ID" value="NZ_WVHS01000006.1"/>
</dbReference>
<evidence type="ECO:0000313" key="3">
    <source>
        <dbReference type="Proteomes" id="UP000451233"/>
    </source>
</evidence>
<keyword evidence="3" id="KW-1185">Reference proteome</keyword>
<proteinExistence type="predicted"/>
<dbReference type="EMBL" id="WVHS01000006">
    <property type="protein sequence ID" value="MXV17713.1"/>
    <property type="molecule type" value="Genomic_DNA"/>
</dbReference>
<evidence type="ECO:0000313" key="2">
    <source>
        <dbReference type="EMBL" id="MXV17713.1"/>
    </source>
</evidence>
<feature type="chain" id="PRO_5029741242" evidence="1">
    <location>
        <begin position="18"/>
        <end position="125"/>
    </location>
</feature>
<sequence length="125" mass="13988">MKIVFTLLFFILSVAIARSQTPPGEPPVYSLSVVMKVKDITSVITISETKINALYTFFQKEETAFAHARDTNAPSLQTQALIASLKAEFRTILTPQELKAYSAKRRGAYYAETDSTITRQPGNRR</sequence>
<name>A0A7K1Y339_9SPHI</name>
<accession>A0A7K1Y339</accession>
<gene>
    <name evidence="2" type="ORF">GS398_20595</name>
</gene>
<keyword evidence="1" id="KW-0732">Signal</keyword>
<organism evidence="2 3">
    <name type="scientific">Hufsiella ginkgonis</name>
    <dbReference type="NCBI Taxonomy" id="2695274"/>
    <lineage>
        <taxon>Bacteria</taxon>
        <taxon>Pseudomonadati</taxon>
        <taxon>Bacteroidota</taxon>
        <taxon>Sphingobacteriia</taxon>
        <taxon>Sphingobacteriales</taxon>
        <taxon>Sphingobacteriaceae</taxon>
        <taxon>Hufsiella</taxon>
    </lineage>
</organism>
<dbReference type="Proteomes" id="UP000451233">
    <property type="component" value="Unassembled WGS sequence"/>
</dbReference>
<reference evidence="2 3" key="1">
    <citation type="submission" date="2019-11" db="EMBL/GenBank/DDBJ databases">
        <title>Pedobacter sp. HMF7056 Genome sequencing and assembly.</title>
        <authorList>
            <person name="Kang H."/>
            <person name="Kim H."/>
            <person name="Joh K."/>
        </authorList>
    </citation>
    <scope>NUCLEOTIDE SEQUENCE [LARGE SCALE GENOMIC DNA]</scope>
    <source>
        <strain evidence="2 3">HMF7056</strain>
    </source>
</reference>